<dbReference type="AlphaFoldDB" id="A0A3G3K255"/>
<dbReference type="EMBL" id="CP033433">
    <property type="protein sequence ID" value="AYQ74522.1"/>
    <property type="molecule type" value="Genomic_DNA"/>
</dbReference>
<sequence length="289" mass="33117">MKRRPSAYVRMNGRMRRCGVLPYIESENGVYIYVEDIDPGMGKPILFIHGWPVNQRMFEYQFDVLPRFGYRCIAMDLRGFGRSSSPWTGYTYDRMSDDVRAVVEAYRLRDFTLAGFSVGGAISIRYMARHGGYGVRKLGLVSAAGPVFTKRPDYPYGLPVESVNDLLRQTLADRPKMLEGFSKDFFAVPHSEPYMKWFGDLGLQASGHGTYGTLVALRDEDLRRDLPRIRVPTVIFHGAHDKIVPFESAQEMHRSIAGSQLYRFEKSGHGLYYDELETFNSTFLKFLQK</sequence>
<dbReference type="PANTHER" id="PTHR43798:SF31">
    <property type="entry name" value="AB HYDROLASE SUPERFAMILY PROTEIN YCLE"/>
    <property type="match status" value="1"/>
</dbReference>
<dbReference type="InterPro" id="IPR000639">
    <property type="entry name" value="Epox_hydrolase-like"/>
</dbReference>
<dbReference type="Gene3D" id="3.40.50.1820">
    <property type="entry name" value="alpha/beta hydrolase"/>
    <property type="match status" value="1"/>
</dbReference>
<dbReference type="InterPro" id="IPR050266">
    <property type="entry name" value="AB_hydrolase_sf"/>
</dbReference>
<keyword evidence="1 3" id="KW-0378">Hydrolase</keyword>
<dbReference type="Pfam" id="PF00561">
    <property type="entry name" value="Abhydrolase_1"/>
    <property type="match status" value="1"/>
</dbReference>
<dbReference type="SUPFAM" id="SSF53474">
    <property type="entry name" value="alpha/beta-Hydrolases"/>
    <property type="match status" value="1"/>
</dbReference>
<evidence type="ECO:0000313" key="3">
    <source>
        <dbReference type="EMBL" id="AYQ74522.1"/>
    </source>
</evidence>
<dbReference type="GO" id="GO:0016787">
    <property type="term" value="F:hydrolase activity"/>
    <property type="evidence" value="ECO:0007669"/>
    <property type="project" value="UniProtKB-KW"/>
</dbReference>
<dbReference type="PRINTS" id="PR00111">
    <property type="entry name" value="ABHYDROLASE"/>
</dbReference>
<reference evidence="3 4" key="1">
    <citation type="submission" date="2018-10" db="EMBL/GenBank/DDBJ databases">
        <title>Genome Sequence of Cohnella sp.</title>
        <authorList>
            <person name="Srinivasan S."/>
            <person name="Kim M.K."/>
        </authorList>
    </citation>
    <scope>NUCLEOTIDE SEQUENCE [LARGE SCALE GENOMIC DNA]</scope>
    <source>
        <strain evidence="3 4">18JY8-7</strain>
    </source>
</reference>
<keyword evidence="4" id="KW-1185">Reference proteome</keyword>
<gene>
    <name evidence="3" type="ORF">EAV92_19280</name>
</gene>
<evidence type="ECO:0000256" key="1">
    <source>
        <dbReference type="ARBA" id="ARBA00022801"/>
    </source>
</evidence>
<name>A0A3G3K255_9BACL</name>
<dbReference type="GO" id="GO:0016020">
    <property type="term" value="C:membrane"/>
    <property type="evidence" value="ECO:0007669"/>
    <property type="project" value="TreeGrafter"/>
</dbReference>
<dbReference type="KEGG" id="coh:EAV92_19280"/>
<dbReference type="InterPro" id="IPR000073">
    <property type="entry name" value="AB_hydrolase_1"/>
</dbReference>
<accession>A0A3G3K255</accession>
<proteinExistence type="predicted"/>
<dbReference type="PANTHER" id="PTHR43798">
    <property type="entry name" value="MONOACYLGLYCEROL LIPASE"/>
    <property type="match status" value="1"/>
</dbReference>
<evidence type="ECO:0000313" key="4">
    <source>
        <dbReference type="Proteomes" id="UP000269097"/>
    </source>
</evidence>
<organism evidence="3 4">
    <name type="scientific">Cohnella candidum</name>
    <dbReference type="NCBI Taxonomy" id="2674991"/>
    <lineage>
        <taxon>Bacteria</taxon>
        <taxon>Bacillati</taxon>
        <taxon>Bacillota</taxon>
        <taxon>Bacilli</taxon>
        <taxon>Bacillales</taxon>
        <taxon>Paenibacillaceae</taxon>
        <taxon>Cohnella</taxon>
    </lineage>
</organism>
<protein>
    <submittedName>
        <fullName evidence="3">Alpha/beta hydrolase</fullName>
    </submittedName>
</protein>
<dbReference type="InterPro" id="IPR029058">
    <property type="entry name" value="AB_hydrolase_fold"/>
</dbReference>
<feature type="domain" description="AB hydrolase-1" evidence="2">
    <location>
        <begin position="43"/>
        <end position="275"/>
    </location>
</feature>
<dbReference type="PRINTS" id="PR00412">
    <property type="entry name" value="EPOXHYDRLASE"/>
</dbReference>
<dbReference type="Proteomes" id="UP000269097">
    <property type="component" value="Chromosome"/>
</dbReference>
<evidence type="ECO:0000259" key="2">
    <source>
        <dbReference type="Pfam" id="PF00561"/>
    </source>
</evidence>